<evidence type="ECO:0000313" key="2">
    <source>
        <dbReference type="EMBL" id="BCK58826.1"/>
    </source>
</evidence>
<reference evidence="2 3" key="1">
    <citation type="submission" date="2020-08" db="EMBL/GenBank/DDBJ databases">
        <title>Genome Sequencing of Nocardia wallacei strain FMUON74 and assembly.</title>
        <authorList>
            <person name="Toyokawa M."/>
            <person name="Uesaka K."/>
        </authorList>
    </citation>
    <scope>NUCLEOTIDE SEQUENCE [LARGE SCALE GENOMIC DNA]</scope>
    <source>
        <strain evidence="2 3">FMUON74</strain>
    </source>
</reference>
<accession>A0A7G1KW61</accession>
<dbReference type="AlphaFoldDB" id="A0A7G1KW61"/>
<name>A0A7G1KW61_9NOCA</name>
<dbReference type="Proteomes" id="UP000516173">
    <property type="component" value="Chromosome"/>
</dbReference>
<keyword evidence="3" id="KW-1185">Reference proteome</keyword>
<sequence length="157" mass="16884">MITQYGPSCAGIERAPVQRDEQCFLHGTQSNGFLTHPNLPVKLGNANLVVPLGQRTDDAGSAEPNITTDPWVGAPRRDGHNGGQFTSVSRDLQIRGAPTQCAPAIVADAAELRRRVGDAPVELRVNTGLTPAESPVTCAKLRRPGLCRRVRDRTIQV</sequence>
<dbReference type="KEGG" id="nwl:NWFMUON74_65980"/>
<evidence type="ECO:0000313" key="3">
    <source>
        <dbReference type="Proteomes" id="UP000516173"/>
    </source>
</evidence>
<organism evidence="2 3">
    <name type="scientific">Nocardia wallacei</name>
    <dbReference type="NCBI Taxonomy" id="480035"/>
    <lineage>
        <taxon>Bacteria</taxon>
        <taxon>Bacillati</taxon>
        <taxon>Actinomycetota</taxon>
        <taxon>Actinomycetes</taxon>
        <taxon>Mycobacteriales</taxon>
        <taxon>Nocardiaceae</taxon>
        <taxon>Nocardia</taxon>
    </lineage>
</organism>
<evidence type="ECO:0000256" key="1">
    <source>
        <dbReference type="SAM" id="MobiDB-lite"/>
    </source>
</evidence>
<protein>
    <submittedName>
        <fullName evidence="2">Uncharacterized protein</fullName>
    </submittedName>
</protein>
<gene>
    <name evidence="2" type="ORF">NWFMUON74_65980</name>
</gene>
<proteinExistence type="predicted"/>
<feature type="region of interest" description="Disordered" evidence="1">
    <location>
        <begin position="55"/>
        <end position="78"/>
    </location>
</feature>
<dbReference type="EMBL" id="AP023396">
    <property type="protein sequence ID" value="BCK58826.1"/>
    <property type="molecule type" value="Genomic_DNA"/>
</dbReference>